<keyword evidence="3 6" id="KW-1133">Transmembrane helix</keyword>
<dbReference type="PANTHER" id="PTHR33048:SF158">
    <property type="entry name" value="MEMBRANE PROTEIN PTH11-LIKE, PUTATIVE-RELATED"/>
    <property type="match status" value="1"/>
</dbReference>
<reference evidence="8" key="1">
    <citation type="journal article" date="2020" name="Stud. Mycol.">
        <title>101 Dothideomycetes genomes: a test case for predicting lifestyles and emergence of pathogens.</title>
        <authorList>
            <person name="Haridas S."/>
            <person name="Albert R."/>
            <person name="Binder M."/>
            <person name="Bloem J."/>
            <person name="Labutti K."/>
            <person name="Salamov A."/>
            <person name="Andreopoulos B."/>
            <person name="Baker S."/>
            <person name="Barry K."/>
            <person name="Bills G."/>
            <person name="Bluhm B."/>
            <person name="Cannon C."/>
            <person name="Castanera R."/>
            <person name="Culley D."/>
            <person name="Daum C."/>
            <person name="Ezra D."/>
            <person name="Gonzalez J."/>
            <person name="Henrissat B."/>
            <person name="Kuo A."/>
            <person name="Liang C."/>
            <person name="Lipzen A."/>
            <person name="Lutzoni F."/>
            <person name="Magnuson J."/>
            <person name="Mondo S."/>
            <person name="Nolan M."/>
            <person name="Ohm R."/>
            <person name="Pangilinan J."/>
            <person name="Park H.-J."/>
            <person name="Ramirez L."/>
            <person name="Alfaro M."/>
            <person name="Sun H."/>
            <person name="Tritt A."/>
            <person name="Yoshinaga Y."/>
            <person name="Zwiers L.-H."/>
            <person name="Turgeon B."/>
            <person name="Goodwin S."/>
            <person name="Spatafora J."/>
            <person name="Crous P."/>
            <person name="Grigoriev I."/>
        </authorList>
    </citation>
    <scope>NUCLEOTIDE SEQUENCE</scope>
    <source>
        <strain evidence="8">CBS 101060</strain>
    </source>
</reference>
<evidence type="ECO:0000256" key="1">
    <source>
        <dbReference type="ARBA" id="ARBA00004141"/>
    </source>
</evidence>
<dbReference type="Pfam" id="PF20684">
    <property type="entry name" value="Fung_rhodopsin"/>
    <property type="match status" value="1"/>
</dbReference>
<feature type="transmembrane region" description="Helical" evidence="6">
    <location>
        <begin position="228"/>
        <end position="250"/>
    </location>
</feature>
<feature type="transmembrane region" description="Helical" evidence="6">
    <location>
        <begin position="270"/>
        <end position="289"/>
    </location>
</feature>
<keyword evidence="4 6" id="KW-0472">Membrane</keyword>
<gene>
    <name evidence="8" type="ORF">M501DRAFT_1021467</name>
</gene>
<evidence type="ECO:0000259" key="7">
    <source>
        <dbReference type="Pfam" id="PF20684"/>
    </source>
</evidence>
<feature type="transmembrane region" description="Helical" evidence="6">
    <location>
        <begin position="71"/>
        <end position="91"/>
    </location>
</feature>
<dbReference type="GO" id="GO:0016020">
    <property type="term" value="C:membrane"/>
    <property type="evidence" value="ECO:0007669"/>
    <property type="project" value="UniProtKB-SubCell"/>
</dbReference>
<keyword evidence="9" id="KW-1185">Reference proteome</keyword>
<comment type="similarity">
    <text evidence="5">Belongs to the SAT4 family.</text>
</comment>
<keyword evidence="2 6" id="KW-0812">Transmembrane</keyword>
<evidence type="ECO:0000256" key="5">
    <source>
        <dbReference type="ARBA" id="ARBA00038359"/>
    </source>
</evidence>
<feature type="domain" description="Rhodopsin" evidence="7">
    <location>
        <begin position="54"/>
        <end position="289"/>
    </location>
</feature>
<feature type="transmembrane region" description="Helical" evidence="6">
    <location>
        <begin position="111"/>
        <end position="132"/>
    </location>
</feature>
<protein>
    <recommendedName>
        <fullName evidence="7">Rhodopsin domain-containing protein</fullName>
    </recommendedName>
</protein>
<dbReference type="AlphaFoldDB" id="A0A9P4VV01"/>
<organism evidence="8 9">
    <name type="scientific">Patellaria atrata CBS 101060</name>
    <dbReference type="NCBI Taxonomy" id="1346257"/>
    <lineage>
        <taxon>Eukaryota</taxon>
        <taxon>Fungi</taxon>
        <taxon>Dikarya</taxon>
        <taxon>Ascomycota</taxon>
        <taxon>Pezizomycotina</taxon>
        <taxon>Dothideomycetes</taxon>
        <taxon>Dothideomycetes incertae sedis</taxon>
        <taxon>Patellariales</taxon>
        <taxon>Patellariaceae</taxon>
        <taxon>Patellaria</taxon>
    </lineage>
</organism>
<feature type="transmembrane region" description="Helical" evidence="6">
    <location>
        <begin position="193"/>
        <end position="216"/>
    </location>
</feature>
<proteinExistence type="inferred from homology"/>
<sequence length="346" mass="38241">MAGLVPIPAGPPPPGRISNFHDPPSLSALMVVLFTVLIGLTAIVLVLRLVTTYHTKQISGVGVGWAEYTSIIATVLSIVQSCIVLSLSKYMRHQWNVPLSWMTPSLFQRTYAQSVLAGPAIFSAKLSILLLYLRIFQIKRSMRVAIYCGIVAAALIYLPNIFVISYFCTAHVGEDWSLVVGLRCGDPRMLWCYVGMAILSLLLDMYIVLLPVPVVVGLKLSEKGKVGVLLMFFTAGFAVIAATLHLIYRIEMLRTRDQMWRGAQLFICNAVENYVAIIVGCMPGCATYIKICKRKSPFRTSVTSWAGPARWEAMHSAYTSEPDHILPRVGSMRSRGSLPILLSCRE</sequence>
<dbReference type="InterPro" id="IPR049326">
    <property type="entry name" value="Rhodopsin_dom_fungi"/>
</dbReference>
<dbReference type="OrthoDB" id="444631at2759"/>
<accession>A0A9P4VV01</accession>
<comment type="caution">
    <text evidence="8">The sequence shown here is derived from an EMBL/GenBank/DDBJ whole genome shotgun (WGS) entry which is preliminary data.</text>
</comment>
<evidence type="ECO:0000256" key="3">
    <source>
        <dbReference type="ARBA" id="ARBA00022989"/>
    </source>
</evidence>
<dbReference type="InterPro" id="IPR052337">
    <property type="entry name" value="SAT4-like"/>
</dbReference>
<evidence type="ECO:0000256" key="2">
    <source>
        <dbReference type="ARBA" id="ARBA00022692"/>
    </source>
</evidence>
<comment type="subcellular location">
    <subcellularLocation>
        <location evidence="1">Membrane</location>
        <topology evidence="1">Multi-pass membrane protein</topology>
    </subcellularLocation>
</comment>
<feature type="transmembrane region" description="Helical" evidence="6">
    <location>
        <begin position="28"/>
        <end position="50"/>
    </location>
</feature>
<evidence type="ECO:0000256" key="6">
    <source>
        <dbReference type="SAM" id="Phobius"/>
    </source>
</evidence>
<evidence type="ECO:0000313" key="9">
    <source>
        <dbReference type="Proteomes" id="UP000799429"/>
    </source>
</evidence>
<feature type="transmembrane region" description="Helical" evidence="6">
    <location>
        <begin position="144"/>
        <end position="173"/>
    </location>
</feature>
<dbReference type="EMBL" id="MU006089">
    <property type="protein sequence ID" value="KAF2843030.1"/>
    <property type="molecule type" value="Genomic_DNA"/>
</dbReference>
<dbReference type="Proteomes" id="UP000799429">
    <property type="component" value="Unassembled WGS sequence"/>
</dbReference>
<evidence type="ECO:0000256" key="4">
    <source>
        <dbReference type="ARBA" id="ARBA00023136"/>
    </source>
</evidence>
<evidence type="ECO:0000313" key="8">
    <source>
        <dbReference type="EMBL" id="KAF2843030.1"/>
    </source>
</evidence>
<name>A0A9P4VV01_9PEZI</name>
<dbReference type="PANTHER" id="PTHR33048">
    <property type="entry name" value="PTH11-LIKE INTEGRAL MEMBRANE PROTEIN (AFU_ORTHOLOGUE AFUA_5G11245)"/>
    <property type="match status" value="1"/>
</dbReference>